<dbReference type="Proteomes" id="UP000003706">
    <property type="component" value="Unassembled WGS sequence"/>
</dbReference>
<organism evidence="2 3">
    <name type="scientific">Methanotorris formicicus Mc-S-70</name>
    <dbReference type="NCBI Taxonomy" id="647171"/>
    <lineage>
        <taxon>Archaea</taxon>
        <taxon>Methanobacteriati</taxon>
        <taxon>Methanobacteriota</taxon>
        <taxon>Methanomada group</taxon>
        <taxon>Methanococci</taxon>
        <taxon>Methanococcales</taxon>
        <taxon>Methanocaldococcaceae</taxon>
        <taxon>Methanotorris</taxon>
    </lineage>
</organism>
<accession>H1KY34</accession>
<dbReference type="RefSeq" id="WP_007044146.1">
    <property type="nucleotide sequence ID" value="NZ_JBLRMD010000001.1"/>
</dbReference>
<dbReference type="AlphaFoldDB" id="H1KY34"/>
<dbReference type="STRING" id="647171.MetfoDRAFT_0707"/>
<dbReference type="PATRIC" id="fig|647171.4.peg.696"/>
<comment type="caution">
    <text evidence="2">The sequence shown here is derived from an EMBL/GenBank/DDBJ whole genome shotgun (WGS) entry which is preliminary data.</text>
</comment>
<keyword evidence="1" id="KW-0472">Membrane</keyword>
<reference evidence="2 3" key="1">
    <citation type="submission" date="2011-09" db="EMBL/GenBank/DDBJ databases">
        <title>The draft genome of Methanotorris formicicus Mc-S-70.</title>
        <authorList>
            <consortium name="US DOE Joint Genome Institute (JGI-PGF)"/>
            <person name="Lucas S."/>
            <person name="Han J."/>
            <person name="Lapidus A."/>
            <person name="Cheng J.-F."/>
            <person name="Goodwin L."/>
            <person name="Pitluck S."/>
            <person name="Peters L."/>
            <person name="Land M.L."/>
            <person name="Hauser L."/>
            <person name="Sieprawska-Lupa M."/>
            <person name="Takai K."/>
            <person name="Miyazaki J."/>
            <person name="Whitman W."/>
            <person name="Woyke T.J."/>
        </authorList>
    </citation>
    <scope>NUCLEOTIDE SEQUENCE [LARGE SCALE GENOMIC DNA]</scope>
    <source>
        <strain evidence="2 3">Mc-S-70</strain>
    </source>
</reference>
<protein>
    <submittedName>
        <fullName evidence="2">Uncharacterized protein</fullName>
    </submittedName>
</protein>
<dbReference type="EMBL" id="AGJL01000013">
    <property type="protein sequence ID" value="EHP87586.1"/>
    <property type="molecule type" value="Genomic_DNA"/>
</dbReference>
<feature type="transmembrane region" description="Helical" evidence="1">
    <location>
        <begin position="196"/>
        <end position="221"/>
    </location>
</feature>
<evidence type="ECO:0000256" key="1">
    <source>
        <dbReference type="SAM" id="Phobius"/>
    </source>
</evidence>
<evidence type="ECO:0000313" key="3">
    <source>
        <dbReference type="Proteomes" id="UP000003706"/>
    </source>
</evidence>
<name>H1KY34_9EURY</name>
<keyword evidence="1" id="KW-0812">Transmembrane</keyword>
<proteinExistence type="predicted"/>
<keyword evidence="3" id="KW-1185">Reference proteome</keyword>
<sequence>MGTTVKNLSKDDLEKICNNTYEIDGFILGIEKINLKNNKVVEVDVNINPIEFGFNGREIVLIGINLSSNDYYLYKFNGKNFERIFKLSKEKDNYNSLDFIQSEDYWKMQEEIKEYNDKVVRWFILVLVLIFGMILFTLCIIRKDKFLLFLAIFGLIIPFLQFEIPNWLFNILAFPLFVYVKFIVPKNAGGSIYYSPLITIPISMYGWILIGLVIKIFRYYLKKYFK</sequence>
<feature type="transmembrane region" description="Helical" evidence="1">
    <location>
        <begin position="146"/>
        <end position="161"/>
    </location>
</feature>
<evidence type="ECO:0000313" key="2">
    <source>
        <dbReference type="EMBL" id="EHP87586.1"/>
    </source>
</evidence>
<keyword evidence="1" id="KW-1133">Transmembrane helix</keyword>
<gene>
    <name evidence="2" type="ORF">MetfoDRAFT_0707</name>
</gene>
<feature type="transmembrane region" description="Helical" evidence="1">
    <location>
        <begin position="119"/>
        <end position="139"/>
    </location>
</feature>